<keyword evidence="2" id="KW-0479">Metal-binding</keyword>
<protein>
    <recommendedName>
        <fullName evidence="1">Copper chaperone CopZ</fullName>
    </recommendedName>
</protein>
<dbReference type="NCBIfam" id="TIGR00003">
    <property type="entry name" value="copper ion binding protein"/>
    <property type="match status" value="1"/>
</dbReference>
<dbReference type="Gene3D" id="3.30.70.100">
    <property type="match status" value="1"/>
</dbReference>
<dbReference type="PRINTS" id="PR00944">
    <property type="entry name" value="CUEXPORT"/>
</dbReference>
<dbReference type="InterPro" id="IPR036163">
    <property type="entry name" value="HMA_dom_sf"/>
</dbReference>
<keyword evidence="6" id="KW-1185">Reference proteome</keyword>
<dbReference type="PANTHER" id="PTHR46594">
    <property type="entry name" value="P-TYPE CATION-TRANSPORTING ATPASE"/>
    <property type="match status" value="1"/>
</dbReference>
<dbReference type="SUPFAM" id="SSF55008">
    <property type="entry name" value="HMA, heavy metal-associated domain"/>
    <property type="match status" value="1"/>
</dbReference>
<dbReference type="FunFam" id="3.30.70.100:FF:000005">
    <property type="entry name" value="Copper-exporting P-type ATPase A"/>
    <property type="match status" value="1"/>
</dbReference>
<evidence type="ECO:0000256" key="2">
    <source>
        <dbReference type="ARBA" id="ARBA00022723"/>
    </source>
</evidence>
<reference evidence="5 6" key="1">
    <citation type="submission" date="2018-03" db="EMBL/GenBank/DDBJ databases">
        <title>Bacillus urumqiensis sp. nov., a moderately haloalkaliphilic bacterium isolated from a salt lake.</title>
        <authorList>
            <person name="Zhao B."/>
            <person name="Liao Z."/>
        </authorList>
    </citation>
    <scope>NUCLEOTIDE SEQUENCE [LARGE SCALE GENOMIC DNA]</scope>
    <source>
        <strain evidence="5 6">BZ-SZ-XJ18</strain>
    </source>
</reference>
<gene>
    <name evidence="5" type="ORF">C6I21_14775</name>
</gene>
<accession>A0A2P6MDU9</accession>
<dbReference type="InterPro" id="IPR000428">
    <property type="entry name" value="Cu-bd"/>
</dbReference>
<evidence type="ECO:0000259" key="4">
    <source>
        <dbReference type="PROSITE" id="PS50846"/>
    </source>
</evidence>
<dbReference type="PROSITE" id="PS50846">
    <property type="entry name" value="HMA_2"/>
    <property type="match status" value="1"/>
</dbReference>
<dbReference type="GO" id="GO:0006825">
    <property type="term" value="P:copper ion transport"/>
    <property type="evidence" value="ECO:0007669"/>
    <property type="project" value="InterPro"/>
</dbReference>
<dbReference type="Proteomes" id="UP000243650">
    <property type="component" value="Unassembled WGS sequence"/>
</dbReference>
<dbReference type="OrthoDB" id="9813965at2"/>
<dbReference type="CDD" id="cd00371">
    <property type="entry name" value="HMA"/>
    <property type="match status" value="1"/>
</dbReference>
<proteinExistence type="predicted"/>
<comment type="caution">
    <text evidence="5">The sequence shown here is derived from an EMBL/GenBank/DDBJ whole genome shotgun (WGS) entry which is preliminary data.</text>
</comment>
<dbReference type="RefSeq" id="WP_105960246.1">
    <property type="nucleotide sequence ID" value="NZ_PVNS01000016.1"/>
</dbReference>
<dbReference type="AlphaFoldDB" id="A0A2P6MDU9"/>
<dbReference type="Pfam" id="PF00403">
    <property type="entry name" value="HMA"/>
    <property type="match status" value="1"/>
</dbReference>
<dbReference type="PANTHER" id="PTHR46594:SF4">
    <property type="entry name" value="P-TYPE CATION-TRANSPORTING ATPASE"/>
    <property type="match status" value="1"/>
</dbReference>
<evidence type="ECO:0000256" key="3">
    <source>
        <dbReference type="ARBA" id="ARBA00023008"/>
    </source>
</evidence>
<evidence type="ECO:0000313" key="6">
    <source>
        <dbReference type="Proteomes" id="UP000243650"/>
    </source>
</evidence>
<sequence>MKTETIHVEGMTCGHCKQAVEGAASSVEGVSRAQVNLEAGLVEVEMNDDASVEQIIEEIEDQGYDVKQ</sequence>
<dbReference type="InterPro" id="IPR006121">
    <property type="entry name" value="HMA_dom"/>
</dbReference>
<dbReference type="GO" id="GO:0005507">
    <property type="term" value="F:copper ion binding"/>
    <property type="evidence" value="ECO:0007669"/>
    <property type="project" value="InterPro"/>
</dbReference>
<name>A0A2P6MDU9_ALKUR</name>
<dbReference type="EMBL" id="PVNS01000016">
    <property type="protein sequence ID" value="PRO64458.1"/>
    <property type="molecule type" value="Genomic_DNA"/>
</dbReference>
<evidence type="ECO:0000256" key="1">
    <source>
        <dbReference type="ARBA" id="ARBA00015313"/>
    </source>
</evidence>
<organism evidence="5 6">
    <name type="scientific">Alkalicoccus urumqiensis</name>
    <name type="common">Bacillus urumqiensis</name>
    <dbReference type="NCBI Taxonomy" id="1548213"/>
    <lineage>
        <taxon>Bacteria</taxon>
        <taxon>Bacillati</taxon>
        <taxon>Bacillota</taxon>
        <taxon>Bacilli</taxon>
        <taxon>Bacillales</taxon>
        <taxon>Bacillaceae</taxon>
        <taxon>Alkalicoccus</taxon>
    </lineage>
</organism>
<evidence type="ECO:0000313" key="5">
    <source>
        <dbReference type="EMBL" id="PRO64458.1"/>
    </source>
</evidence>
<dbReference type="InterPro" id="IPR006122">
    <property type="entry name" value="HMA_Cu_ion-bd"/>
</dbReference>
<keyword evidence="3" id="KW-0186">Copper</keyword>
<feature type="domain" description="HMA" evidence="4">
    <location>
        <begin position="2"/>
        <end position="67"/>
    </location>
</feature>